<feature type="domain" description="DUF1907" evidence="7">
    <location>
        <begin position="35"/>
        <end position="316"/>
    </location>
</feature>
<dbReference type="AlphaFoldDB" id="A0AAV0WWJ7"/>
<comment type="subcellular location">
    <subcellularLocation>
        <location evidence="1">Nucleus</location>
    </subcellularLocation>
</comment>
<dbReference type="SUPFAM" id="SSF117856">
    <property type="entry name" value="AF0104/ALDC/Ptd012-like"/>
    <property type="match status" value="1"/>
</dbReference>
<protein>
    <recommendedName>
        <fullName evidence="7">DUF1907 domain-containing protein</fullName>
    </recommendedName>
</protein>
<dbReference type="GO" id="GO:0005634">
    <property type="term" value="C:nucleus"/>
    <property type="evidence" value="ECO:0007669"/>
    <property type="project" value="UniProtKB-SubCell"/>
</dbReference>
<comment type="subunit">
    <text evidence="2">Monomer.</text>
</comment>
<evidence type="ECO:0000256" key="5">
    <source>
        <dbReference type="ARBA" id="ARBA00022833"/>
    </source>
</evidence>
<keyword evidence="6" id="KW-0539">Nucleus</keyword>
<evidence type="ECO:0000313" key="9">
    <source>
        <dbReference type="Proteomes" id="UP001160148"/>
    </source>
</evidence>
<proteinExistence type="predicted"/>
<accession>A0AAV0WWJ7</accession>
<dbReference type="Pfam" id="PF08925">
    <property type="entry name" value="DUF1907"/>
    <property type="match status" value="1"/>
</dbReference>
<evidence type="ECO:0000256" key="4">
    <source>
        <dbReference type="ARBA" id="ARBA00022801"/>
    </source>
</evidence>
<evidence type="ECO:0000256" key="1">
    <source>
        <dbReference type="ARBA" id="ARBA00004123"/>
    </source>
</evidence>
<sequence>MATTSYTFPSTLDMNELPIVRFKLNTPPLRCIIEAILPELLNNFENASVEVVQCPDLTQPPFNLTSEGLCGDENVFDIGDVTNLIPSFKRDKLYNVKDLKRITGSDPLFIIGACAGPYPFFGADSECVENVKITGDRVENGTHVHMTKSDDVPECFHKSLPDDEMRFSMMANFFTSNGFKGEVLKIVCEVRKGPLSYSTCIKEALVKHFGNEIIALGGVILIENGKVKVHVIKPSLAKIPIKSDKELGNLLHFIELSPPSVGVGCIVSHDPGLNLRLQHFHLYTDRNQGGHYYNDTEPETIKYTGYFGVSKQFTKID</sequence>
<evidence type="ECO:0000259" key="7">
    <source>
        <dbReference type="SMART" id="SM01168"/>
    </source>
</evidence>
<evidence type="ECO:0000256" key="2">
    <source>
        <dbReference type="ARBA" id="ARBA00011245"/>
    </source>
</evidence>
<keyword evidence="3" id="KW-0479">Metal-binding</keyword>
<dbReference type="GO" id="GO:0016788">
    <property type="term" value="F:hydrolase activity, acting on ester bonds"/>
    <property type="evidence" value="ECO:0007669"/>
    <property type="project" value="TreeGrafter"/>
</dbReference>
<dbReference type="InterPro" id="IPR015021">
    <property type="entry name" value="C11orf54_DUF1907"/>
</dbReference>
<dbReference type="SMART" id="SM01168">
    <property type="entry name" value="DUF1907"/>
    <property type="match status" value="1"/>
</dbReference>
<organism evidence="8 9">
    <name type="scientific">Macrosiphum euphorbiae</name>
    <name type="common">potato aphid</name>
    <dbReference type="NCBI Taxonomy" id="13131"/>
    <lineage>
        <taxon>Eukaryota</taxon>
        <taxon>Metazoa</taxon>
        <taxon>Ecdysozoa</taxon>
        <taxon>Arthropoda</taxon>
        <taxon>Hexapoda</taxon>
        <taxon>Insecta</taxon>
        <taxon>Pterygota</taxon>
        <taxon>Neoptera</taxon>
        <taxon>Paraneoptera</taxon>
        <taxon>Hemiptera</taxon>
        <taxon>Sternorrhyncha</taxon>
        <taxon>Aphidomorpha</taxon>
        <taxon>Aphidoidea</taxon>
        <taxon>Aphididae</taxon>
        <taxon>Macrosiphini</taxon>
        <taxon>Macrosiphum</taxon>
    </lineage>
</organism>
<comment type="caution">
    <text evidence="8">The sequence shown here is derived from an EMBL/GenBank/DDBJ whole genome shotgun (WGS) entry which is preliminary data.</text>
</comment>
<dbReference type="PANTHER" id="PTHR13204">
    <property type="entry name" value="PTD012 PROTEIN"/>
    <property type="match status" value="1"/>
</dbReference>
<dbReference type="EMBL" id="CARXXK010000003">
    <property type="protein sequence ID" value="CAI6360198.1"/>
    <property type="molecule type" value="Genomic_DNA"/>
</dbReference>
<reference evidence="8 9" key="1">
    <citation type="submission" date="2023-01" db="EMBL/GenBank/DDBJ databases">
        <authorList>
            <person name="Whitehead M."/>
        </authorList>
    </citation>
    <scope>NUCLEOTIDE SEQUENCE [LARGE SCALE GENOMIC DNA]</scope>
</reference>
<evidence type="ECO:0000256" key="3">
    <source>
        <dbReference type="ARBA" id="ARBA00022723"/>
    </source>
</evidence>
<gene>
    <name evidence="8" type="ORF">MEUPH1_LOCUS15522</name>
</gene>
<name>A0AAV0WWJ7_9HEMI</name>
<keyword evidence="4" id="KW-0378">Hydrolase</keyword>
<dbReference type="PANTHER" id="PTHR13204:SF1">
    <property type="entry name" value="ESTER HYDROLASE C11ORF54"/>
    <property type="match status" value="1"/>
</dbReference>
<evidence type="ECO:0000256" key="6">
    <source>
        <dbReference type="ARBA" id="ARBA00023242"/>
    </source>
</evidence>
<dbReference type="Proteomes" id="UP001160148">
    <property type="component" value="Unassembled WGS sequence"/>
</dbReference>
<dbReference type="CDD" id="cd17298">
    <property type="entry name" value="DUF1907"/>
    <property type="match status" value="1"/>
</dbReference>
<evidence type="ECO:0000313" key="8">
    <source>
        <dbReference type="EMBL" id="CAI6360198.1"/>
    </source>
</evidence>
<dbReference type="GO" id="GO:0008270">
    <property type="term" value="F:zinc ion binding"/>
    <property type="evidence" value="ECO:0007669"/>
    <property type="project" value="TreeGrafter"/>
</dbReference>
<keyword evidence="9" id="KW-1185">Reference proteome</keyword>
<keyword evidence="5" id="KW-0862">Zinc</keyword>